<evidence type="ECO:0000313" key="3">
    <source>
        <dbReference type="Proteomes" id="UP001177670"/>
    </source>
</evidence>
<keyword evidence="1" id="KW-0812">Transmembrane</keyword>
<keyword evidence="3" id="KW-1185">Reference proteome</keyword>
<protein>
    <submittedName>
        <fullName evidence="2">Uncharacterized protein</fullName>
    </submittedName>
</protein>
<evidence type="ECO:0000313" key="2">
    <source>
        <dbReference type="EMBL" id="KAK1131847.1"/>
    </source>
</evidence>
<comment type="caution">
    <text evidence="2">The sequence shown here is derived from an EMBL/GenBank/DDBJ whole genome shotgun (WGS) entry which is preliminary data.</text>
</comment>
<name>A0AA40KT92_9HYME</name>
<organism evidence="2 3">
    <name type="scientific">Melipona bicolor</name>
    <dbReference type="NCBI Taxonomy" id="60889"/>
    <lineage>
        <taxon>Eukaryota</taxon>
        <taxon>Metazoa</taxon>
        <taxon>Ecdysozoa</taxon>
        <taxon>Arthropoda</taxon>
        <taxon>Hexapoda</taxon>
        <taxon>Insecta</taxon>
        <taxon>Pterygota</taxon>
        <taxon>Neoptera</taxon>
        <taxon>Endopterygota</taxon>
        <taxon>Hymenoptera</taxon>
        <taxon>Apocrita</taxon>
        <taxon>Aculeata</taxon>
        <taxon>Apoidea</taxon>
        <taxon>Anthophila</taxon>
        <taxon>Apidae</taxon>
        <taxon>Melipona</taxon>
    </lineage>
</organism>
<dbReference type="Proteomes" id="UP001177670">
    <property type="component" value="Unassembled WGS sequence"/>
</dbReference>
<feature type="transmembrane region" description="Helical" evidence="1">
    <location>
        <begin position="30"/>
        <end position="51"/>
    </location>
</feature>
<sequence>MAFTLLAIMSKAEVTFLKLSVKLGVSLNRLLARMAVSIISLMDNFAVTLFIMMTDIKRCFSVCWPGSLLWRCPDDIAPMTITNTSPIITKMSSTTLTSPHTTTTTMVLTQRLHKATPR</sequence>
<reference evidence="2" key="1">
    <citation type="submission" date="2021-10" db="EMBL/GenBank/DDBJ databases">
        <title>Melipona bicolor Genome sequencing and assembly.</title>
        <authorList>
            <person name="Araujo N.S."/>
            <person name="Arias M.C."/>
        </authorList>
    </citation>
    <scope>NUCLEOTIDE SEQUENCE</scope>
    <source>
        <strain evidence="2">USP_2M_L1-L4_2017</strain>
        <tissue evidence="2">Whole body</tissue>
    </source>
</reference>
<accession>A0AA40KT92</accession>
<evidence type="ECO:0000256" key="1">
    <source>
        <dbReference type="SAM" id="Phobius"/>
    </source>
</evidence>
<proteinExistence type="predicted"/>
<dbReference type="AlphaFoldDB" id="A0AA40KT92"/>
<gene>
    <name evidence="2" type="ORF">K0M31_015997</name>
</gene>
<dbReference type="EMBL" id="JAHYIQ010000005">
    <property type="protein sequence ID" value="KAK1131847.1"/>
    <property type="molecule type" value="Genomic_DNA"/>
</dbReference>
<keyword evidence="1" id="KW-0472">Membrane</keyword>
<keyword evidence="1" id="KW-1133">Transmembrane helix</keyword>